<feature type="chain" id="PRO_5014727609" evidence="1">
    <location>
        <begin position="19"/>
        <end position="83"/>
    </location>
</feature>
<dbReference type="EMBL" id="LFJC01000003">
    <property type="protein sequence ID" value="PIT03766.1"/>
    <property type="molecule type" value="Genomic_DNA"/>
</dbReference>
<evidence type="ECO:0000313" key="3">
    <source>
        <dbReference type="Proteomes" id="UP000228930"/>
    </source>
</evidence>
<reference evidence="2 3" key="1">
    <citation type="submission" date="2015-06" db="EMBL/GenBank/DDBJ databases">
        <title>Comparative genome analysis of nirS-carrying Bradyrhizobium sp. strains.</title>
        <authorList>
            <person name="Ishii S."/>
            <person name="Jang J."/>
            <person name="Nishizawa T."/>
            <person name="Senoo K."/>
        </authorList>
    </citation>
    <scope>NUCLEOTIDE SEQUENCE [LARGE SCALE GENOMIC DNA]</scope>
    <source>
        <strain evidence="2 3">TSA1</strain>
    </source>
</reference>
<comment type="caution">
    <text evidence="2">The sequence shown here is derived from an EMBL/GenBank/DDBJ whole genome shotgun (WGS) entry which is preliminary data.</text>
</comment>
<evidence type="ECO:0000313" key="2">
    <source>
        <dbReference type="EMBL" id="PIT03766.1"/>
    </source>
</evidence>
<dbReference type="AlphaFoldDB" id="A0A2M6UGL7"/>
<feature type="signal peptide" evidence="1">
    <location>
        <begin position="1"/>
        <end position="18"/>
    </location>
</feature>
<dbReference type="Proteomes" id="UP000228930">
    <property type="component" value="Unassembled WGS sequence"/>
</dbReference>
<protein>
    <submittedName>
        <fullName evidence="2">Uncharacterized protein</fullName>
    </submittedName>
</protein>
<evidence type="ECO:0000256" key="1">
    <source>
        <dbReference type="SAM" id="SignalP"/>
    </source>
</evidence>
<keyword evidence="1" id="KW-0732">Signal</keyword>
<sequence>MKKLIAVAVFLLSAPVVATELSVAQLSAALDQDCNAKFPTTQGLKAPECLQTIARALKRILDDADQARSQSNDAVQSLKTLRK</sequence>
<keyword evidence="3" id="KW-1185">Reference proteome</keyword>
<organism evidence="2 3">
    <name type="scientific">Bradyrhizobium nitroreducens</name>
    <dbReference type="NCBI Taxonomy" id="709803"/>
    <lineage>
        <taxon>Bacteria</taxon>
        <taxon>Pseudomonadati</taxon>
        <taxon>Pseudomonadota</taxon>
        <taxon>Alphaproteobacteria</taxon>
        <taxon>Hyphomicrobiales</taxon>
        <taxon>Nitrobacteraceae</taxon>
        <taxon>Bradyrhizobium</taxon>
    </lineage>
</organism>
<gene>
    <name evidence="2" type="ORF">TSA1_25595</name>
</gene>
<accession>A0A2M6UGL7</accession>
<name>A0A2M6UGL7_9BRAD</name>
<proteinExistence type="predicted"/>